<accession>A0A397DJY0</accession>
<gene>
    <name evidence="4" type="ORF">DYB30_013909</name>
</gene>
<evidence type="ECO:0000256" key="1">
    <source>
        <dbReference type="ARBA" id="ARBA00022614"/>
    </source>
</evidence>
<evidence type="ECO:0000256" key="3">
    <source>
        <dbReference type="SAM" id="Phobius"/>
    </source>
</evidence>
<keyword evidence="3" id="KW-0812">Transmembrane</keyword>
<dbReference type="SUPFAM" id="SSF52058">
    <property type="entry name" value="L domain-like"/>
    <property type="match status" value="1"/>
</dbReference>
<dbReference type="Pfam" id="PF13855">
    <property type="entry name" value="LRR_8"/>
    <property type="match status" value="1"/>
</dbReference>
<evidence type="ECO:0000313" key="5">
    <source>
        <dbReference type="Proteomes" id="UP000266643"/>
    </source>
</evidence>
<sequence length="263" mass="29314">LLVVRFVVVGAGVPAVVVVGAGVPALVVVGAGVAVGDEFAKYGSMKARAELRRPYTPGLLSWAQPRPQLTTPTKWTVTFETLFTVEKSIHYFQPRFVHSISREKKYYSNMFVVKDLRKVPEIVADPADDREQLRLGRRSTEFDGNLRILCSPVNIPAFSRLQKLSLYDNQLTSIDIGSLRHLKELWLSNNWLTSVPDSVLTLPLLSILHLSNNRITHIPSTIGAASALQVLSLDNNHLQDVPVEIGQCADLVELNLRYHPTWN</sequence>
<dbReference type="InterPro" id="IPR001611">
    <property type="entry name" value="Leu-rich_rpt"/>
</dbReference>
<dbReference type="PANTHER" id="PTHR48051:SF1">
    <property type="entry name" value="RAS SUPPRESSOR PROTEIN 1"/>
    <property type="match status" value="1"/>
</dbReference>
<dbReference type="InterPro" id="IPR003591">
    <property type="entry name" value="Leu-rich_rpt_typical-subtyp"/>
</dbReference>
<reference evidence="4 5" key="1">
    <citation type="submission" date="2018-08" db="EMBL/GenBank/DDBJ databases">
        <title>Aphanomyces genome sequencing and annotation.</title>
        <authorList>
            <person name="Minardi D."/>
            <person name="Oidtmann B."/>
            <person name="Van Der Giezen M."/>
            <person name="Studholme D.J."/>
        </authorList>
    </citation>
    <scope>NUCLEOTIDE SEQUENCE [LARGE SCALE GENOMIC DNA]</scope>
    <source>
        <strain evidence="4 5">D2</strain>
    </source>
</reference>
<dbReference type="EMBL" id="QUTD01005198">
    <property type="protein sequence ID" value="RHY63438.1"/>
    <property type="molecule type" value="Genomic_DNA"/>
</dbReference>
<organism evidence="4 5">
    <name type="scientific">Aphanomyces astaci</name>
    <name type="common">Crayfish plague agent</name>
    <dbReference type="NCBI Taxonomy" id="112090"/>
    <lineage>
        <taxon>Eukaryota</taxon>
        <taxon>Sar</taxon>
        <taxon>Stramenopiles</taxon>
        <taxon>Oomycota</taxon>
        <taxon>Saprolegniomycetes</taxon>
        <taxon>Saprolegniales</taxon>
        <taxon>Verrucalvaceae</taxon>
        <taxon>Aphanomyces</taxon>
    </lineage>
</organism>
<dbReference type="SMART" id="SM00369">
    <property type="entry name" value="LRR_TYP"/>
    <property type="match status" value="4"/>
</dbReference>
<dbReference type="Gene3D" id="3.80.10.10">
    <property type="entry name" value="Ribonuclease Inhibitor"/>
    <property type="match status" value="1"/>
</dbReference>
<evidence type="ECO:0000256" key="2">
    <source>
        <dbReference type="ARBA" id="ARBA00022737"/>
    </source>
</evidence>
<feature type="non-terminal residue" evidence="4">
    <location>
        <position position="1"/>
    </location>
</feature>
<keyword evidence="1" id="KW-0433">Leucine-rich repeat</keyword>
<dbReference type="InterPro" id="IPR032675">
    <property type="entry name" value="LRR_dom_sf"/>
</dbReference>
<evidence type="ECO:0000313" key="4">
    <source>
        <dbReference type="EMBL" id="RHY63438.1"/>
    </source>
</evidence>
<dbReference type="AlphaFoldDB" id="A0A397DJY0"/>
<dbReference type="InterPro" id="IPR050216">
    <property type="entry name" value="LRR_domain-containing"/>
</dbReference>
<name>A0A397DJY0_APHAT</name>
<dbReference type="VEuPathDB" id="FungiDB:H257_16293"/>
<keyword evidence="3" id="KW-1133">Transmembrane helix</keyword>
<proteinExistence type="predicted"/>
<dbReference type="GO" id="GO:0005737">
    <property type="term" value="C:cytoplasm"/>
    <property type="evidence" value="ECO:0007669"/>
    <property type="project" value="TreeGrafter"/>
</dbReference>
<keyword evidence="2" id="KW-0677">Repeat</keyword>
<keyword evidence="3" id="KW-0472">Membrane</keyword>
<comment type="caution">
    <text evidence="4">The sequence shown here is derived from an EMBL/GenBank/DDBJ whole genome shotgun (WGS) entry which is preliminary data.</text>
</comment>
<evidence type="ECO:0008006" key="6">
    <source>
        <dbReference type="Google" id="ProtNLM"/>
    </source>
</evidence>
<protein>
    <recommendedName>
        <fullName evidence="6">Leucine-rich repeat domain-containing protein</fullName>
    </recommendedName>
</protein>
<feature type="transmembrane region" description="Helical" evidence="3">
    <location>
        <begin position="6"/>
        <end position="36"/>
    </location>
</feature>
<dbReference type="PROSITE" id="PS51450">
    <property type="entry name" value="LRR"/>
    <property type="match status" value="3"/>
</dbReference>
<dbReference type="PANTHER" id="PTHR48051">
    <property type="match status" value="1"/>
</dbReference>
<dbReference type="Proteomes" id="UP000266643">
    <property type="component" value="Unassembled WGS sequence"/>
</dbReference>